<name>A0A0F9I111_9ZZZZ</name>
<sequence length="73" mass="8765">MKNLQDFKKKISELRKVLKPEISDNIQKIISFISNENPYKLLMALTRLEKKKSKKKKKSLKKNNLKKNYQDRT</sequence>
<feature type="region of interest" description="Disordered" evidence="1">
    <location>
        <begin position="52"/>
        <end position="73"/>
    </location>
</feature>
<feature type="compositionally biased region" description="Basic residues" evidence="1">
    <location>
        <begin position="52"/>
        <end position="65"/>
    </location>
</feature>
<dbReference type="EMBL" id="LAZR01015407">
    <property type="protein sequence ID" value="KKM13304.1"/>
    <property type="molecule type" value="Genomic_DNA"/>
</dbReference>
<evidence type="ECO:0000313" key="2">
    <source>
        <dbReference type="EMBL" id="KKM13304.1"/>
    </source>
</evidence>
<accession>A0A0F9I111</accession>
<protein>
    <submittedName>
        <fullName evidence="2">Uncharacterized protein</fullName>
    </submittedName>
</protein>
<evidence type="ECO:0000256" key="1">
    <source>
        <dbReference type="SAM" id="MobiDB-lite"/>
    </source>
</evidence>
<gene>
    <name evidence="2" type="ORF">LCGC14_1717560</name>
</gene>
<comment type="caution">
    <text evidence="2">The sequence shown here is derived from an EMBL/GenBank/DDBJ whole genome shotgun (WGS) entry which is preliminary data.</text>
</comment>
<reference evidence="2" key="1">
    <citation type="journal article" date="2015" name="Nature">
        <title>Complex archaea that bridge the gap between prokaryotes and eukaryotes.</title>
        <authorList>
            <person name="Spang A."/>
            <person name="Saw J.H."/>
            <person name="Jorgensen S.L."/>
            <person name="Zaremba-Niedzwiedzka K."/>
            <person name="Martijn J."/>
            <person name="Lind A.E."/>
            <person name="van Eijk R."/>
            <person name="Schleper C."/>
            <person name="Guy L."/>
            <person name="Ettema T.J."/>
        </authorList>
    </citation>
    <scope>NUCLEOTIDE SEQUENCE</scope>
</reference>
<organism evidence="2">
    <name type="scientific">marine sediment metagenome</name>
    <dbReference type="NCBI Taxonomy" id="412755"/>
    <lineage>
        <taxon>unclassified sequences</taxon>
        <taxon>metagenomes</taxon>
        <taxon>ecological metagenomes</taxon>
    </lineage>
</organism>
<dbReference type="AlphaFoldDB" id="A0A0F9I111"/>
<proteinExistence type="predicted"/>